<dbReference type="Proteomes" id="UP000199643">
    <property type="component" value="Unassembled WGS sequence"/>
</dbReference>
<keyword evidence="1" id="KW-0175">Coiled coil</keyword>
<keyword evidence="3" id="KW-1185">Reference proteome</keyword>
<name>A0A1G8D862_9SPHI</name>
<evidence type="ECO:0000256" key="1">
    <source>
        <dbReference type="SAM" id="Coils"/>
    </source>
</evidence>
<dbReference type="EMBL" id="FNCH01000028">
    <property type="protein sequence ID" value="SDH53450.1"/>
    <property type="molecule type" value="Genomic_DNA"/>
</dbReference>
<gene>
    <name evidence="2" type="ORF">SAMN05421827_12829</name>
</gene>
<reference evidence="3" key="1">
    <citation type="submission" date="2016-10" db="EMBL/GenBank/DDBJ databases">
        <authorList>
            <person name="Varghese N."/>
            <person name="Submissions S."/>
        </authorList>
    </citation>
    <scope>NUCLEOTIDE SEQUENCE [LARGE SCALE GENOMIC DNA]</scope>
    <source>
        <strain evidence="3">DSM 17933</strain>
    </source>
</reference>
<sequence>MSVLTVRATESEDQLIEELKKKYDIPVATKALLHAAQKCLALEKECAELKQERQQLKQKVADYRSASLDILSGLSQITKLTS</sequence>
<proteinExistence type="predicted"/>
<protein>
    <submittedName>
        <fullName evidence="2">Uncharacterized protein</fullName>
    </submittedName>
</protein>
<feature type="coiled-coil region" evidence="1">
    <location>
        <begin position="32"/>
        <end position="66"/>
    </location>
</feature>
<dbReference type="AlphaFoldDB" id="A0A1G8D862"/>
<accession>A0A1G8D862</accession>
<organism evidence="2 3">
    <name type="scientific">Pedobacter terrae</name>
    <dbReference type="NCBI Taxonomy" id="405671"/>
    <lineage>
        <taxon>Bacteria</taxon>
        <taxon>Pseudomonadati</taxon>
        <taxon>Bacteroidota</taxon>
        <taxon>Sphingobacteriia</taxon>
        <taxon>Sphingobacteriales</taxon>
        <taxon>Sphingobacteriaceae</taxon>
        <taxon>Pedobacter</taxon>
    </lineage>
</organism>
<evidence type="ECO:0000313" key="2">
    <source>
        <dbReference type="EMBL" id="SDH53450.1"/>
    </source>
</evidence>
<evidence type="ECO:0000313" key="3">
    <source>
        <dbReference type="Proteomes" id="UP000199643"/>
    </source>
</evidence>
<dbReference type="STRING" id="405671.SAMN05421827_12829"/>
<dbReference type="RefSeq" id="WP_090504127.1">
    <property type="nucleotide sequence ID" value="NZ_FNCH01000028.1"/>
</dbReference>